<name>Q6IKU6_DROME</name>
<dbReference type="EMBL" id="BK002270">
    <property type="protein sequence ID" value="DAA03113.1"/>
    <property type="molecule type" value="Genomic_DNA"/>
</dbReference>
<sequence>MERREARKRWLQPAENGQTCSMNKRGPWLVWPGKLGVWRASSSPSDPIRTEPSSQSCGTCSSFHCHLAGVANMFSWFKLSPNLGPAKTAKISGFEATTHISQSTIEVEKSFKGIMMGSVWAQKSAYGGSPLAIAISFRGSTPLSFHPTLLLRLLLLLPLLSGLMNGNLLQIFNCYTTLKRRQLQIYTPICTYRTEWSMPMPGSDAQPSLAIRMHIHIHTAIAIAAPPCSVHICNINNLLAIESHTRRDFVWSRNFCAIASGMQPTNSNSDYETHLAARQWHWWSAVGAQGDRGEGSQSWHSGGHNHKPSELAWILITSLRAWPTVAAIMPRLRLLQSSAKNAGRAAFPPIGLCLAPRRAPCPLPLLFCSIPAFVNPVSPRSPSRIACLSRLSWRLWRRVHNKYCRRLGREINALSPPLRLSATPLANAGGDKEMSIWKKVNTVTLKASIAMPPPHPTPI</sequence>
<organism evidence="1">
    <name type="scientific">Drosophila melanogaster</name>
    <name type="common">Fruit fly</name>
    <dbReference type="NCBI Taxonomy" id="7227"/>
    <lineage>
        <taxon>Eukaryota</taxon>
        <taxon>Metazoa</taxon>
        <taxon>Ecdysozoa</taxon>
        <taxon>Arthropoda</taxon>
        <taxon>Hexapoda</taxon>
        <taxon>Insecta</taxon>
        <taxon>Pterygota</taxon>
        <taxon>Neoptera</taxon>
        <taxon>Endopterygota</taxon>
        <taxon>Diptera</taxon>
        <taxon>Brachycera</taxon>
        <taxon>Muscomorpha</taxon>
        <taxon>Ephydroidea</taxon>
        <taxon>Drosophilidae</taxon>
        <taxon>Drosophila</taxon>
        <taxon>Sophophora</taxon>
    </lineage>
</organism>
<proteinExistence type="predicted"/>
<reference evidence="1" key="1">
    <citation type="journal article" date="2003" name="Genome Biol.">
        <title>An integrated gene annotation and transcriptional profiling approach towards the full gene content of the Drosophila genome.</title>
        <authorList>
            <person name="Hild M."/>
            <person name="Beckmann B."/>
            <person name="Haas S.A."/>
            <person name="Koch B."/>
            <person name="Solovyev V."/>
            <person name="Busold C."/>
            <person name="Fellenberg K."/>
            <person name="Boutros M."/>
            <person name="Vingron M."/>
            <person name="Sauer F."/>
            <person name="Hoheisel J.D."/>
            <person name="Paro R."/>
        </authorList>
    </citation>
    <scope>NUCLEOTIDE SEQUENCE</scope>
</reference>
<protein>
    <submittedName>
        <fullName evidence="1">HDC11441</fullName>
    </submittedName>
</protein>
<gene>
    <name evidence="1" type="ORF">HDC11441</name>
</gene>
<dbReference type="AlphaFoldDB" id="Q6IKU6"/>
<accession>Q6IKU6</accession>
<evidence type="ECO:0000313" key="1">
    <source>
        <dbReference type="EMBL" id="DAA03113.1"/>
    </source>
</evidence>